<organism evidence="2 3">
    <name type="scientific">Loktanella fryxellensis</name>
    <dbReference type="NCBI Taxonomy" id="245187"/>
    <lineage>
        <taxon>Bacteria</taxon>
        <taxon>Pseudomonadati</taxon>
        <taxon>Pseudomonadota</taxon>
        <taxon>Alphaproteobacteria</taxon>
        <taxon>Rhodobacterales</taxon>
        <taxon>Roseobacteraceae</taxon>
        <taxon>Loktanella</taxon>
    </lineage>
</organism>
<evidence type="ECO:0000313" key="2">
    <source>
        <dbReference type="EMBL" id="SEN16578.1"/>
    </source>
</evidence>
<keyword evidence="3" id="KW-1185">Reference proteome</keyword>
<gene>
    <name evidence="2" type="ORF">SAMN04488003_11055</name>
</gene>
<feature type="transmembrane region" description="Helical" evidence="1">
    <location>
        <begin position="21"/>
        <end position="44"/>
    </location>
</feature>
<proteinExistence type="predicted"/>
<evidence type="ECO:0000313" key="3">
    <source>
        <dbReference type="Proteomes" id="UP000199585"/>
    </source>
</evidence>
<dbReference type="STRING" id="245187.SAMN04488003_11055"/>
<accession>A0A1H8ECV8</accession>
<keyword evidence="1" id="KW-0472">Membrane</keyword>
<dbReference type="AlphaFoldDB" id="A0A1H8ECV8"/>
<dbReference type="Proteomes" id="UP000199585">
    <property type="component" value="Unassembled WGS sequence"/>
</dbReference>
<dbReference type="RefSeq" id="WP_089902232.1">
    <property type="nucleotide sequence ID" value="NZ_FOCI01000010.1"/>
</dbReference>
<protein>
    <submittedName>
        <fullName evidence="2">Uncharacterized protein</fullName>
    </submittedName>
</protein>
<reference evidence="2 3" key="1">
    <citation type="submission" date="2016-10" db="EMBL/GenBank/DDBJ databases">
        <authorList>
            <person name="de Groot N.N."/>
        </authorList>
    </citation>
    <scope>NUCLEOTIDE SEQUENCE [LARGE SCALE GENOMIC DNA]</scope>
    <source>
        <strain evidence="2 3">DSM 16213</strain>
    </source>
</reference>
<evidence type="ECO:0000256" key="1">
    <source>
        <dbReference type="SAM" id="Phobius"/>
    </source>
</evidence>
<dbReference type="OrthoDB" id="7652294at2"/>
<keyword evidence="1" id="KW-1133">Transmembrane helix</keyword>
<name>A0A1H8ECV8_9RHOB</name>
<dbReference type="EMBL" id="FOCI01000010">
    <property type="protein sequence ID" value="SEN16578.1"/>
    <property type="molecule type" value="Genomic_DNA"/>
</dbReference>
<keyword evidence="1" id="KW-0812">Transmembrane</keyword>
<sequence>MILSRTLARRRIADGVHPGWFAAWGPVLADAVLLAGVMALVLVAVTGPLLSRDPPFAVLALVYGAVFFVPVQVVLITSALWAAKSRVLSRDDGNKD</sequence>
<feature type="transmembrane region" description="Helical" evidence="1">
    <location>
        <begin position="56"/>
        <end position="81"/>
    </location>
</feature>